<dbReference type="Pfam" id="PF19878">
    <property type="entry name" value="DUF6351"/>
    <property type="match status" value="1"/>
</dbReference>
<feature type="domain" description="DUF6351" evidence="1">
    <location>
        <begin position="73"/>
        <end position="719"/>
    </location>
</feature>
<dbReference type="InterPro" id="IPR045556">
    <property type="entry name" value="DUF6351"/>
</dbReference>
<proteinExistence type="predicted"/>
<name>A0A2T3NNJ6_9GAMM</name>
<evidence type="ECO:0000313" key="2">
    <source>
        <dbReference type="EMBL" id="PSW17221.1"/>
    </source>
</evidence>
<dbReference type="EMBL" id="PYMA01000015">
    <property type="protein sequence ID" value="PSW17221.1"/>
    <property type="molecule type" value="Genomic_DNA"/>
</dbReference>
<organism evidence="2 3">
    <name type="scientific">Photobacterium sanctipauli</name>
    <dbReference type="NCBI Taxonomy" id="1342794"/>
    <lineage>
        <taxon>Bacteria</taxon>
        <taxon>Pseudomonadati</taxon>
        <taxon>Pseudomonadota</taxon>
        <taxon>Gammaproteobacteria</taxon>
        <taxon>Vibrionales</taxon>
        <taxon>Vibrionaceae</taxon>
        <taxon>Photobacterium</taxon>
    </lineage>
</organism>
<gene>
    <name evidence="2" type="ORF">C9I98_19635</name>
</gene>
<reference evidence="2 3" key="1">
    <citation type="submission" date="2018-01" db="EMBL/GenBank/DDBJ databases">
        <title>Whole genome sequencing of Histamine producing bacteria.</title>
        <authorList>
            <person name="Butler K."/>
        </authorList>
    </citation>
    <scope>NUCLEOTIDE SEQUENCE [LARGE SCALE GENOMIC DNA]</scope>
    <source>
        <strain evidence="2 3">DSM 100436</strain>
    </source>
</reference>
<dbReference type="AlphaFoldDB" id="A0A2T3NNJ6"/>
<protein>
    <recommendedName>
        <fullName evidence="1">DUF6351 domain-containing protein</fullName>
    </recommendedName>
</protein>
<keyword evidence="3" id="KW-1185">Reference proteome</keyword>
<dbReference type="RefSeq" id="WP_107272387.1">
    <property type="nucleotide sequence ID" value="NZ_PYMA01000015.1"/>
</dbReference>
<comment type="caution">
    <text evidence="2">The sequence shown here is derived from an EMBL/GenBank/DDBJ whole genome shotgun (WGS) entry which is preliminary data.</text>
</comment>
<dbReference type="Proteomes" id="UP000241771">
    <property type="component" value="Unassembled WGS sequence"/>
</dbReference>
<sequence length="729" mass="82089">MRKVIFGLLVLALIFFIAQQLGFEDPVASRQVKAVAEPQPNYLLDVKQHISQTPRPKETFPFPIQVGEVGPTQSLYSGKNLYPFYCMTVDSKLGQPLVDNQDGFGVPVYDTDEFEEFDREQLAEHLVGYSKDCSLPTRLAYVVVDRNKTLHLRTAQELALNPPAAGELLLRIEQGTINRYIYTIAMPIGIDEVGSQTSSNSWNQRLIYRFEGGSGIGFRQGRLKLFRLINKELDQLEKGYAVITSSGNKTSYGYNMLLAEDTARRVKTQFVSLFGEPLYTIGIGASGGGLAQYLIGQNSQGILDALMPLYSYPDMISVSTYALDCDLLNNYFSFRADKEQWQDWNKRQAVEGLRAINGAEQKFGWLQPLNQLLQGQFPDFPSGNNECINGYFGLSSYIYNPKQGFIKPFYHDSVVEQVNWHYWQEMAQVFGVDKQGFANSTWDNVGVQYGLEALLAGQILFDEFIDLNRQIGAWKPFNKMQPEQKLSLAAGLPPVWLSLWGNHNITNVTDNPASRFSADLTGIERAYRYGQIFIGQLTLPTIDIRHYLEDELNMHHSIASFITRLRMLESQHEAGNHVVWVSDKNYTPIALGYEVMDKWMLAIKNQPSHLSYQQKVLNAKPKMATDTCFDAQGEVMAAGQGVFDGEWNRQPDGECMQQYPTYSNSRIKAGGPWQGSIFKCHTISVESAIEKGIYGNVDLTGKVALLKQTFPDGVCDYSLGDMGRPLSLR</sequence>
<evidence type="ECO:0000259" key="1">
    <source>
        <dbReference type="Pfam" id="PF19878"/>
    </source>
</evidence>
<evidence type="ECO:0000313" key="3">
    <source>
        <dbReference type="Proteomes" id="UP000241771"/>
    </source>
</evidence>
<accession>A0A2T3NNJ6</accession>